<dbReference type="InterPro" id="IPR005297">
    <property type="entry name" value="Lipoprotein_repeat"/>
</dbReference>
<organism evidence="3 4">
    <name type="scientific">Proteobacteria bacterium 228</name>
    <dbReference type="NCBI Taxonomy" id="2083153"/>
    <lineage>
        <taxon>Bacteria</taxon>
        <taxon>Pseudomonadati</taxon>
        <taxon>Pseudomonadota</taxon>
    </lineage>
</organism>
<accession>A0A2S5KMJ7</accession>
<dbReference type="PANTHER" id="PTHR39335">
    <property type="entry name" value="BLL4220 PROTEIN"/>
    <property type="match status" value="1"/>
</dbReference>
<evidence type="ECO:0008006" key="5">
    <source>
        <dbReference type="Google" id="ProtNLM"/>
    </source>
</evidence>
<feature type="chain" id="PRO_5015760099" description="Lipoprotein with Yx(FWY)xxD motif" evidence="2">
    <location>
        <begin position="22"/>
        <end position="136"/>
    </location>
</feature>
<protein>
    <recommendedName>
        <fullName evidence="5">Lipoprotein with Yx(FWY)xxD motif</fullName>
    </recommendedName>
</protein>
<keyword evidence="2" id="KW-0732">Signal</keyword>
<feature type="signal peptide" evidence="2">
    <location>
        <begin position="1"/>
        <end position="21"/>
    </location>
</feature>
<sequence>MRLQTLTCLSLLMMVAGSAVADSTNPPATLQFRETKLGKVLATRDQMTLYVFADDQPGRTMCYKDCLEHWEPYHAEANDQGFKHFSLLWRADETLQWAYKGQPLYTYKGDTRPGEVNGYKVDPKWSPARPLDPKKN</sequence>
<evidence type="ECO:0000313" key="3">
    <source>
        <dbReference type="EMBL" id="PPC76067.1"/>
    </source>
</evidence>
<evidence type="ECO:0000256" key="2">
    <source>
        <dbReference type="SAM" id="SignalP"/>
    </source>
</evidence>
<dbReference type="GO" id="GO:0043448">
    <property type="term" value="P:alkane catabolic process"/>
    <property type="evidence" value="ECO:0007669"/>
    <property type="project" value="TreeGrafter"/>
</dbReference>
<dbReference type="PANTHER" id="PTHR39335:SF1">
    <property type="entry name" value="BLL4220 PROTEIN"/>
    <property type="match status" value="1"/>
</dbReference>
<dbReference type="AlphaFoldDB" id="A0A2S5KMJ7"/>
<proteinExistence type="predicted"/>
<dbReference type="Proteomes" id="UP000238196">
    <property type="component" value="Unassembled WGS sequence"/>
</dbReference>
<dbReference type="Pfam" id="PF03640">
    <property type="entry name" value="Lipoprotein_15"/>
    <property type="match status" value="2"/>
</dbReference>
<dbReference type="OrthoDB" id="9800666at2"/>
<evidence type="ECO:0000256" key="1">
    <source>
        <dbReference type="SAM" id="MobiDB-lite"/>
    </source>
</evidence>
<reference evidence="3 4" key="1">
    <citation type="submission" date="2018-02" db="EMBL/GenBank/DDBJ databases">
        <title>novel marine gammaproteobacteria from coastal saline agro ecosystem.</title>
        <authorList>
            <person name="Krishnan R."/>
            <person name="Ramesh Kumar N."/>
        </authorList>
    </citation>
    <scope>NUCLEOTIDE SEQUENCE [LARGE SCALE GENOMIC DNA]</scope>
    <source>
        <strain evidence="3 4">228</strain>
    </source>
</reference>
<dbReference type="EMBL" id="PRLP01000057">
    <property type="protein sequence ID" value="PPC76067.1"/>
    <property type="molecule type" value="Genomic_DNA"/>
</dbReference>
<name>A0A2S5KMJ7_9PROT</name>
<comment type="caution">
    <text evidence="3">The sequence shown here is derived from an EMBL/GenBank/DDBJ whole genome shotgun (WGS) entry which is preliminary data.</text>
</comment>
<feature type="region of interest" description="Disordered" evidence="1">
    <location>
        <begin position="117"/>
        <end position="136"/>
    </location>
</feature>
<evidence type="ECO:0000313" key="4">
    <source>
        <dbReference type="Proteomes" id="UP000238196"/>
    </source>
</evidence>
<gene>
    <name evidence="3" type="ORF">C4K68_16865</name>
</gene>